<dbReference type="AlphaFoldDB" id="A0A0G1YGA2"/>
<comment type="caution">
    <text evidence="1">The sequence shown here is derived from an EMBL/GenBank/DDBJ whole genome shotgun (WGS) entry which is preliminary data.</text>
</comment>
<dbReference type="EMBL" id="LCRX01000006">
    <property type="protein sequence ID" value="KKW42473.1"/>
    <property type="molecule type" value="Genomic_DNA"/>
</dbReference>
<accession>A0A0G1YGA2</accession>
<name>A0A0G1YGA2_9BACT</name>
<sequence length="87" mass="9513">MYALANVRKFVEDNKDRLGNLAVGILARAEQQSSNGVLSGSAVEGIMQDHELAREFHEVVMSDPDHLRIGLEALLQYGVGVIHAIID</sequence>
<evidence type="ECO:0000313" key="2">
    <source>
        <dbReference type="Proteomes" id="UP000033870"/>
    </source>
</evidence>
<dbReference type="Proteomes" id="UP000033870">
    <property type="component" value="Unassembled WGS sequence"/>
</dbReference>
<reference evidence="1 2" key="1">
    <citation type="journal article" date="2015" name="Nature">
        <title>rRNA introns, odd ribosomes, and small enigmatic genomes across a large radiation of phyla.</title>
        <authorList>
            <person name="Brown C.T."/>
            <person name="Hug L.A."/>
            <person name="Thomas B.C."/>
            <person name="Sharon I."/>
            <person name="Castelle C.J."/>
            <person name="Singh A."/>
            <person name="Wilkins M.J."/>
            <person name="Williams K.H."/>
            <person name="Banfield J.F."/>
        </authorList>
    </citation>
    <scope>NUCLEOTIDE SEQUENCE [LARGE SCALE GENOMIC DNA]</scope>
</reference>
<proteinExistence type="predicted"/>
<evidence type="ECO:0000313" key="1">
    <source>
        <dbReference type="EMBL" id="KKW42473.1"/>
    </source>
</evidence>
<gene>
    <name evidence="1" type="ORF">UY92_C0006G0034</name>
</gene>
<protein>
    <submittedName>
        <fullName evidence="1">Uncharacterized protein</fullName>
    </submittedName>
</protein>
<organism evidence="1 2">
    <name type="scientific">Candidatus Magasanikbacteria bacterium GW2011_GWA2_56_11</name>
    <dbReference type="NCBI Taxonomy" id="1619044"/>
    <lineage>
        <taxon>Bacteria</taxon>
        <taxon>Candidatus Magasanikiibacteriota</taxon>
    </lineage>
</organism>